<feature type="region of interest" description="Disordered" evidence="11">
    <location>
        <begin position="402"/>
        <end position="431"/>
    </location>
</feature>
<dbReference type="EC" id="3.2.1.101" evidence="4 10"/>
<keyword evidence="6 10" id="KW-0378">Hydrolase</keyword>
<accession>E9DYA6</accession>
<dbReference type="PIRSF" id="PIRSF016302">
    <property type="entry name" value="Man_a_manosd"/>
    <property type="match status" value="1"/>
</dbReference>
<dbReference type="GO" id="GO:0009272">
    <property type="term" value="P:fungal-type cell wall biogenesis"/>
    <property type="evidence" value="ECO:0007669"/>
    <property type="project" value="TreeGrafter"/>
</dbReference>
<sequence length="466" mass="50481">MKLSSSSWTLLAAGRLSAAASVFSLDSDDAIKESASILAWDMLQHYHGNESGGTPGILPGPPPAGDYYWWEGGAMWGTLIQYWAFTGDSTYNDNIMQAMQFQVGEGQDYMPRNVTASLGNDDQAFWGMAAMLAAEIKFPDPPADRPGWLGLAQAVFNTQASPQRHDGTCGGGLRWQIPFTNNGYGYKNSIANGCFFNMAARLARYTGDAKYSDWAEKTWDWVEKIGFIDPQNYAIYDGANVANQCKDINKVQYSAFALRVPDCAKRRLTPRIPTAQTNGDQKWKDRVDKLINYGLKTFFPHDVAVEISCELNDGCKTDMFTYKGFVHRWYATTTQIAPFTAERILPVLQKSAQAAVTQCTGGANGRQCGLKWADGKYDGKTGAGQEMSVLAAVQSLLIGKARPPVTHDSGGTSTGNTDGGQGDGSVMPNQKPVTAGDKVGASIVTILLLGGACGMFGWMSYEASGR</sequence>
<evidence type="ECO:0000256" key="9">
    <source>
        <dbReference type="ARBA" id="ARBA00023295"/>
    </source>
</evidence>
<evidence type="ECO:0000256" key="10">
    <source>
        <dbReference type="PIRNR" id="PIRNR016302"/>
    </source>
</evidence>
<comment type="catalytic activity">
    <reaction evidence="1 10">
        <text>Random hydrolysis of (1-&gt;6)-alpha-D-mannosidic linkages in unbranched (1-&gt;6)-mannans.</text>
        <dbReference type="EC" id="3.2.1.101"/>
    </reaction>
</comment>
<evidence type="ECO:0000256" key="5">
    <source>
        <dbReference type="ARBA" id="ARBA00022729"/>
    </source>
</evidence>
<dbReference type="OrthoDB" id="4187847at2759"/>
<evidence type="ECO:0000313" key="15">
    <source>
        <dbReference type="Proteomes" id="UP000002499"/>
    </source>
</evidence>
<evidence type="ECO:0000256" key="3">
    <source>
        <dbReference type="ARBA" id="ARBA00009699"/>
    </source>
</evidence>
<evidence type="ECO:0000256" key="7">
    <source>
        <dbReference type="ARBA" id="ARBA00023136"/>
    </source>
</evidence>
<evidence type="ECO:0000313" key="14">
    <source>
        <dbReference type="EMBL" id="EFY91441.1"/>
    </source>
</evidence>
<feature type="chain" id="PRO_5003238327" description="Mannan endo-1,6-alpha-mannosidase" evidence="13">
    <location>
        <begin position="20"/>
        <end position="466"/>
    </location>
</feature>
<reference evidence="14 15" key="1">
    <citation type="journal article" date="2011" name="PLoS Genet.">
        <title>Genome sequencing and comparative transcriptomics of the model entomopathogenic fungi Metarhizium anisopliae and M. acridum.</title>
        <authorList>
            <person name="Gao Q."/>
            <person name="Jin K."/>
            <person name="Ying S.H."/>
            <person name="Zhang Y."/>
            <person name="Xiao G."/>
            <person name="Shang Y."/>
            <person name="Duan Z."/>
            <person name="Hu X."/>
            <person name="Xie X.Q."/>
            <person name="Zhou G."/>
            <person name="Peng G."/>
            <person name="Luo Z."/>
            <person name="Huang W."/>
            <person name="Wang B."/>
            <person name="Fang W."/>
            <person name="Wang S."/>
            <person name="Zhong Y."/>
            <person name="Ma L.J."/>
            <person name="St Leger R.J."/>
            <person name="Zhao G.P."/>
            <person name="Pei Y."/>
            <person name="Feng M.G."/>
            <person name="Xia Y."/>
            <person name="Wang C."/>
        </authorList>
    </citation>
    <scope>NUCLEOTIDE SEQUENCE [LARGE SCALE GENOMIC DNA]</scope>
    <source>
        <strain evidence="14 15">CQMa 102</strain>
    </source>
</reference>
<dbReference type="InParanoid" id="E9DYA6"/>
<evidence type="ECO:0000256" key="4">
    <source>
        <dbReference type="ARBA" id="ARBA00012350"/>
    </source>
</evidence>
<dbReference type="HOGENOM" id="CLU_025694_1_2_1"/>
<keyword evidence="7 12" id="KW-0472">Membrane</keyword>
<evidence type="ECO:0000256" key="11">
    <source>
        <dbReference type="SAM" id="MobiDB-lite"/>
    </source>
</evidence>
<organism evidence="15">
    <name type="scientific">Metarhizium acridum (strain CQMa 102)</name>
    <dbReference type="NCBI Taxonomy" id="655827"/>
    <lineage>
        <taxon>Eukaryota</taxon>
        <taxon>Fungi</taxon>
        <taxon>Dikarya</taxon>
        <taxon>Ascomycota</taxon>
        <taxon>Pezizomycotina</taxon>
        <taxon>Sordariomycetes</taxon>
        <taxon>Hypocreomycetidae</taxon>
        <taxon>Hypocreales</taxon>
        <taxon>Clavicipitaceae</taxon>
        <taxon>Metarhizium</taxon>
    </lineage>
</organism>
<keyword evidence="5 13" id="KW-0732">Signal</keyword>
<proteinExistence type="inferred from homology"/>
<dbReference type="InterPro" id="IPR005198">
    <property type="entry name" value="Glyco_hydro_76"/>
</dbReference>
<comment type="similarity">
    <text evidence="3 10">Belongs to the glycosyl hydrolase 76 family.</text>
</comment>
<keyword evidence="12" id="KW-1133">Transmembrane helix</keyword>
<evidence type="ECO:0000256" key="12">
    <source>
        <dbReference type="SAM" id="Phobius"/>
    </source>
</evidence>
<dbReference type="AlphaFoldDB" id="E9DYA6"/>
<dbReference type="FunCoup" id="E9DYA6">
    <property type="interactions" value="34"/>
</dbReference>
<dbReference type="SUPFAM" id="SSF48208">
    <property type="entry name" value="Six-hairpin glycosidases"/>
    <property type="match status" value="1"/>
</dbReference>
<evidence type="ECO:0000256" key="1">
    <source>
        <dbReference type="ARBA" id="ARBA00001452"/>
    </source>
</evidence>
<dbReference type="Gene3D" id="1.50.10.20">
    <property type="match status" value="1"/>
</dbReference>
<evidence type="ECO:0000256" key="8">
    <source>
        <dbReference type="ARBA" id="ARBA00023180"/>
    </source>
</evidence>
<dbReference type="eggNOG" id="ENOG502QSWP">
    <property type="taxonomic scope" value="Eukaryota"/>
</dbReference>
<gene>
    <name evidence="14" type="ORF">MAC_02604</name>
</gene>
<dbReference type="InterPro" id="IPR008928">
    <property type="entry name" value="6-hairpin_glycosidase_sf"/>
</dbReference>
<evidence type="ECO:0000256" key="6">
    <source>
        <dbReference type="ARBA" id="ARBA00022801"/>
    </source>
</evidence>
<dbReference type="OMA" id="TWDWVEK"/>
<comment type="subcellular location">
    <subcellularLocation>
        <location evidence="2">Endomembrane system</location>
    </subcellularLocation>
</comment>
<protein>
    <recommendedName>
        <fullName evidence="4 10">Mannan endo-1,6-alpha-mannosidase</fullName>
        <ecNumber evidence="4 10">3.2.1.101</ecNumber>
    </recommendedName>
</protein>
<dbReference type="GO" id="GO:0016052">
    <property type="term" value="P:carbohydrate catabolic process"/>
    <property type="evidence" value="ECO:0007669"/>
    <property type="project" value="InterPro"/>
</dbReference>
<dbReference type="GO" id="GO:0012505">
    <property type="term" value="C:endomembrane system"/>
    <property type="evidence" value="ECO:0007669"/>
    <property type="project" value="UniProtKB-SubCell"/>
</dbReference>
<dbReference type="Pfam" id="PF03663">
    <property type="entry name" value="Glyco_hydro_76"/>
    <property type="match status" value="1"/>
</dbReference>
<keyword evidence="8" id="KW-0325">Glycoprotein</keyword>
<feature type="signal peptide" evidence="13">
    <location>
        <begin position="1"/>
        <end position="19"/>
    </location>
</feature>
<dbReference type="PANTHER" id="PTHR12145">
    <property type="entry name" value="MANNAN ENDO-1,6-ALPHA-MANNOSIDASE DCW1"/>
    <property type="match status" value="1"/>
</dbReference>
<dbReference type="PANTHER" id="PTHR12145:SF36">
    <property type="entry name" value="MANNAN ENDO-1,6-ALPHA-MANNOSIDASE DCW1"/>
    <property type="match status" value="1"/>
</dbReference>
<evidence type="ECO:0000256" key="2">
    <source>
        <dbReference type="ARBA" id="ARBA00004308"/>
    </source>
</evidence>
<dbReference type="Proteomes" id="UP000002499">
    <property type="component" value="Unassembled WGS sequence"/>
</dbReference>
<evidence type="ECO:0000256" key="13">
    <source>
        <dbReference type="SAM" id="SignalP"/>
    </source>
</evidence>
<keyword evidence="15" id="KW-1185">Reference proteome</keyword>
<keyword evidence="9 10" id="KW-0326">Glycosidase</keyword>
<feature type="transmembrane region" description="Helical" evidence="12">
    <location>
        <begin position="439"/>
        <end position="461"/>
    </location>
</feature>
<name>E9DYA6_METAQ</name>
<dbReference type="EMBL" id="GL698482">
    <property type="protein sequence ID" value="EFY91441.1"/>
    <property type="molecule type" value="Genomic_DNA"/>
</dbReference>
<dbReference type="InterPro" id="IPR014480">
    <property type="entry name" value="Mannan-1_6-alpha_mannosidase"/>
</dbReference>
<keyword evidence="12" id="KW-0812">Transmembrane</keyword>
<dbReference type="STRING" id="655827.E9DYA6"/>
<dbReference type="GO" id="GO:0008496">
    <property type="term" value="F:mannan endo-1,6-alpha-mannosidase activity"/>
    <property type="evidence" value="ECO:0007669"/>
    <property type="project" value="UniProtKB-UniRule"/>
</dbReference>
<dbReference type="FunFam" id="1.50.10.20:FF:000006">
    <property type="entry name" value="Mannan endo-1,6-alpha-mannosidase"/>
    <property type="match status" value="1"/>
</dbReference>